<evidence type="ECO:0000313" key="1">
    <source>
        <dbReference type="EMBL" id="KGF65723.1"/>
    </source>
</evidence>
<organism evidence="1 2">
    <name type="scientific">Pseudomonas lutea</name>
    <dbReference type="NCBI Taxonomy" id="243924"/>
    <lineage>
        <taxon>Bacteria</taxon>
        <taxon>Pseudomonadati</taxon>
        <taxon>Pseudomonadota</taxon>
        <taxon>Gammaproteobacteria</taxon>
        <taxon>Pseudomonadales</taxon>
        <taxon>Pseudomonadaceae</taxon>
        <taxon>Pseudomonas</taxon>
    </lineage>
</organism>
<dbReference type="Proteomes" id="UP000029719">
    <property type="component" value="Unassembled WGS sequence"/>
</dbReference>
<name>A0A9X0EH89_9PSED</name>
<dbReference type="EMBL" id="JRMB01000001">
    <property type="protein sequence ID" value="KGF65723.1"/>
    <property type="molecule type" value="Genomic_DNA"/>
</dbReference>
<sequence length="74" mass="8350">MELDPYLIDIFPAKEPLQTPCRLSGCKTGPDYAALCHLDTAKQTDVLEYQHRQIVGPFCERAQVNELLIALPHI</sequence>
<reference evidence="1 2" key="1">
    <citation type="submission" date="2014-09" db="EMBL/GenBank/DDBJ databases">
        <title>Genome sequence of Pseudomonas lutea strain DSM 17257T.</title>
        <authorList>
            <person name="Kwak Y."/>
            <person name="Shin J.-H."/>
        </authorList>
    </citation>
    <scope>NUCLEOTIDE SEQUENCE [LARGE SCALE GENOMIC DNA]</scope>
    <source>
        <strain evidence="1 2">DSM 17257</strain>
    </source>
</reference>
<gene>
    <name evidence="1" type="ORF">LT42_07345</name>
</gene>
<comment type="caution">
    <text evidence="1">The sequence shown here is derived from an EMBL/GenBank/DDBJ whole genome shotgun (WGS) entry which is preliminary data.</text>
</comment>
<evidence type="ECO:0000313" key="2">
    <source>
        <dbReference type="Proteomes" id="UP000029719"/>
    </source>
</evidence>
<accession>A0A9X0EH89</accession>
<proteinExistence type="predicted"/>
<dbReference type="AlphaFoldDB" id="A0A9X0EH89"/>
<protein>
    <submittedName>
        <fullName evidence="1">Uncharacterized protein</fullName>
    </submittedName>
</protein>